<proteinExistence type="inferred from homology"/>
<dbReference type="PANTHER" id="PTHR11993:SF10">
    <property type="entry name" value="NADH DEHYDROGENASE [UBIQUINONE] IRON-SULFUR PROTEIN 2, MITOCHONDRIAL"/>
    <property type="match status" value="1"/>
</dbReference>
<dbReference type="HAMAP" id="MF_01358">
    <property type="entry name" value="NDH1_NuoD"/>
    <property type="match status" value="1"/>
</dbReference>
<keyword evidence="3 5" id="KW-1278">Translocase</keyword>
<dbReference type="EMBL" id="MU790838">
    <property type="protein sequence ID" value="KAJ3992615.1"/>
    <property type="molecule type" value="Genomic_DNA"/>
</dbReference>
<dbReference type="PANTHER" id="PTHR11993">
    <property type="entry name" value="NADH-UBIQUINONE OXIDOREDUCTASE 49 KDA SUBUNIT"/>
    <property type="match status" value="1"/>
</dbReference>
<dbReference type="InterPro" id="IPR029014">
    <property type="entry name" value="NiFe-Hase_large"/>
</dbReference>
<evidence type="ECO:0000313" key="7">
    <source>
        <dbReference type="EMBL" id="KAJ3992615.1"/>
    </source>
</evidence>
<dbReference type="InterPro" id="IPR022885">
    <property type="entry name" value="NDH1_su_D/H"/>
</dbReference>
<keyword evidence="4 5" id="KW-0520">NAD</keyword>
<reference evidence="7" key="1">
    <citation type="submission" date="2022-08" db="EMBL/GenBank/DDBJ databases">
        <authorList>
            <consortium name="DOE Joint Genome Institute"/>
            <person name="Min B."/>
            <person name="Riley R."/>
            <person name="Sierra-Patev S."/>
            <person name="Naranjo-Ortiz M."/>
            <person name="Looney B."/>
            <person name="Konkel Z."/>
            <person name="Slot J.C."/>
            <person name="Sakamoto Y."/>
            <person name="Steenwyk J.L."/>
            <person name="Rokas A."/>
            <person name="Carro J."/>
            <person name="Camarero S."/>
            <person name="Ferreira P."/>
            <person name="Molpeceres G."/>
            <person name="Ruiz-Duenas F.J."/>
            <person name="Serrano A."/>
            <person name="Henrissat B."/>
            <person name="Drula E."/>
            <person name="Hughes K.W."/>
            <person name="Mata J.L."/>
            <person name="Ishikawa N.K."/>
            <person name="Vargas-Isla R."/>
            <person name="Ushijima S."/>
            <person name="Smith C.A."/>
            <person name="Ahrendt S."/>
            <person name="Andreopoulos W."/>
            <person name="He G."/>
            <person name="Labutti K."/>
            <person name="Lipzen A."/>
            <person name="Ng V."/>
            <person name="Sandor L."/>
            <person name="Barry K."/>
            <person name="Martinez A.T."/>
            <person name="Xiao Y."/>
            <person name="Gibbons J.G."/>
            <person name="Terashima K."/>
            <person name="Hibbett D.S."/>
            <person name="Grigoriev I.V."/>
        </authorList>
    </citation>
    <scope>NUCLEOTIDE SEQUENCE</scope>
    <source>
        <strain evidence="7">TFB10827</strain>
    </source>
</reference>
<dbReference type="NCBIfam" id="TIGR01962">
    <property type="entry name" value="NuoD"/>
    <property type="match status" value="1"/>
</dbReference>
<dbReference type="Proteomes" id="UP001163828">
    <property type="component" value="Unassembled WGS sequence"/>
</dbReference>
<keyword evidence="2 5" id="KW-0813">Transport</keyword>
<name>A0ABQ8Q1T9_9AGAR</name>
<comment type="caution">
    <text evidence="7">The sequence shown here is derived from an EMBL/GenBank/DDBJ whole genome shotgun (WGS) entry which is preliminary data.</text>
</comment>
<evidence type="ECO:0000256" key="4">
    <source>
        <dbReference type="ARBA" id="ARBA00023027"/>
    </source>
</evidence>
<dbReference type="PROSITE" id="PS00535">
    <property type="entry name" value="COMPLEX1_49K"/>
    <property type="match status" value="1"/>
</dbReference>
<dbReference type="SUPFAM" id="SSF56762">
    <property type="entry name" value="HydB/Nqo4-like"/>
    <property type="match status" value="1"/>
</dbReference>
<dbReference type="Pfam" id="PF00346">
    <property type="entry name" value="Complex1_49kDa"/>
    <property type="match status" value="1"/>
</dbReference>
<gene>
    <name evidence="7" type="ORF">F5050DRAFT_1889932</name>
</gene>
<accession>A0ABQ8Q1T9</accession>
<evidence type="ECO:0000256" key="5">
    <source>
        <dbReference type="RuleBase" id="RU003685"/>
    </source>
</evidence>
<dbReference type="NCBIfam" id="NF004739">
    <property type="entry name" value="PRK06075.1"/>
    <property type="match status" value="1"/>
</dbReference>
<evidence type="ECO:0000259" key="6">
    <source>
        <dbReference type="Pfam" id="PF00346"/>
    </source>
</evidence>
<evidence type="ECO:0000313" key="8">
    <source>
        <dbReference type="Proteomes" id="UP001163828"/>
    </source>
</evidence>
<keyword evidence="8" id="KW-1185">Reference proteome</keyword>
<protein>
    <submittedName>
        <fullName evidence="7">Ndufs2, NADH:ubiquinone oxidoreductase 49 kd subunit</fullName>
    </submittedName>
</protein>
<dbReference type="InterPro" id="IPR014029">
    <property type="entry name" value="NADH_UbQ_OxRdtase_49kDa_CS"/>
</dbReference>
<sequence length="504" mass="56882">MASMLLRSIARSTAAKFPTSSSLCRSLTSSPVSRLAEPVPAADSAQTQGGKNVFEYHTVEDLQGMHASEILAETGTRADAKMRHFTVNFGPQHPAAHGVLRLILELNGEEILRADPHIGLLHRGTEKLIEYKTYIQALPYFDRLDYVSMMTNELCYSRAVEKLLNIEVPDRAKWIRTLFGEITRVLNHLMAILTHAMDVGALTPFLWGFEEREKLMEFYERVSGARLHSAYVRPGGVAFDLPHGLLDDIFQWATQFGSRIDEIEEVVTGNRIWKERTVGVGVVTKEEALNYSFSGVMLRGSGVPWDLRRTQPYDMYDQVEFDIPIGVNGDCYDRYLCRVQEMRESLRIISQCLNKITPGAIKVDDHKLVPPPRASMKESMESLIHHFKIFSEGYSVPPGETYSAIEAPKGEMGVYLVSDGTNRPYRCSIRAPGFAHLAGADFIMRRKCFHMLADAVAIIGTMDLVFGRPVEYTKYLYVYLRGVMEIPINFPDLQRNSESQNEPS</sequence>
<evidence type="ECO:0000256" key="2">
    <source>
        <dbReference type="ARBA" id="ARBA00022448"/>
    </source>
</evidence>
<comment type="similarity">
    <text evidence="1 5">Belongs to the complex I 49 kDa subunit family.</text>
</comment>
<organism evidence="7 8">
    <name type="scientific">Lentinula boryana</name>
    <dbReference type="NCBI Taxonomy" id="40481"/>
    <lineage>
        <taxon>Eukaryota</taxon>
        <taxon>Fungi</taxon>
        <taxon>Dikarya</taxon>
        <taxon>Basidiomycota</taxon>
        <taxon>Agaricomycotina</taxon>
        <taxon>Agaricomycetes</taxon>
        <taxon>Agaricomycetidae</taxon>
        <taxon>Agaricales</taxon>
        <taxon>Marasmiineae</taxon>
        <taxon>Omphalotaceae</taxon>
        <taxon>Lentinula</taxon>
    </lineage>
</organism>
<dbReference type="Gene3D" id="1.10.645.10">
    <property type="entry name" value="Cytochrome-c3 Hydrogenase, chain B"/>
    <property type="match status" value="1"/>
</dbReference>
<feature type="domain" description="NADH-quinone oxidoreductase subunit D" evidence="6">
    <location>
        <begin position="198"/>
        <end position="467"/>
    </location>
</feature>
<dbReference type="InterPro" id="IPR001135">
    <property type="entry name" value="NADH_Q_OxRdtase_suD"/>
</dbReference>
<evidence type="ECO:0000256" key="1">
    <source>
        <dbReference type="ARBA" id="ARBA00005769"/>
    </source>
</evidence>
<evidence type="ECO:0000256" key="3">
    <source>
        <dbReference type="ARBA" id="ARBA00022967"/>
    </source>
</evidence>